<dbReference type="eggNOG" id="ENOG5033DNE">
    <property type="taxonomic scope" value="Bacteria"/>
</dbReference>
<sequence>MLENTKLIDLVFGRIVKTVLKLILKFLQQNAEHIYCEFSMSYNYNGSLIQIAHPVQSISVNKSNVIFADKTGLKNTRFATNSDARLFVNWLKTS</sequence>
<comment type="caution">
    <text evidence="1">The sequence shown here is derived from an EMBL/GenBank/DDBJ whole genome shotgun (WGS) entry which is preliminary data.</text>
</comment>
<reference evidence="1 2" key="1">
    <citation type="submission" date="2006-02" db="EMBL/GenBank/DDBJ databases">
        <authorList>
            <person name="Moran M.A."/>
            <person name="Kjelleberg S."/>
            <person name="Egan S."/>
            <person name="Saunders N."/>
            <person name="Thomas T."/>
            <person name="Ferriera S."/>
            <person name="Johnson J."/>
            <person name="Kravitz S."/>
            <person name="Halpern A."/>
            <person name="Remington K."/>
            <person name="Beeson K."/>
            <person name="Tran B."/>
            <person name="Rogers Y.-H."/>
            <person name="Friedman R."/>
            <person name="Venter J.C."/>
        </authorList>
    </citation>
    <scope>NUCLEOTIDE SEQUENCE [LARGE SCALE GENOMIC DNA]</scope>
    <source>
        <strain evidence="1 2">D2</strain>
    </source>
</reference>
<dbReference type="RefSeq" id="WP_009837637.1">
    <property type="nucleotide sequence ID" value="NZ_AAOH01000002.1"/>
</dbReference>
<dbReference type="Proteomes" id="UP000006201">
    <property type="component" value="Unassembled WGS sequence"/>
</dbReference>
<organism evidence="1 2">
    <name type="scientific">Pseudoalteromonas tunicata D2</name>
    <dbReference type="NCBI Taxonomy" id="87626"/>
    <lineage>
        <taxon>Bacteria</taxon>
        <taxon>Pseudomonadati</taxon>
        <taxon>Pseudomonadota</taxon>
        <taxon>Gammaproteobacteria</taxon>
        <taxon>Alteromonadales</taxon>
        <taxon>Pseudoalteromonadaceae</taxon>
        <taxon>Pseudoalteromonas</taxon>
    </lineage>
</organism>
<dbReference type="HOGENOM" id="CLU_2383967_0_0_6"/>
<protein>
    <submittedName>
        <fullName evidence="1">Uncharacterized protein</fullName>
    </submittedName>
</protein>
<evidence type="ECO:0000313" key="2">
    <source>
        <dbReference type="Proteomes" id="UP000006201"/>
    </source>
</evidence>
<proteinExistence type="predicted"/>
<dbReference type="AlphaFoldDB" id="A4C709"/>
<accession>A4C709</accession>
<evidence type="ECO:0000313" key="1">
    <source>
        <dbReference type="EMBL" id="EAR29763.1"/>
    </source>
</evidence>
<name>A4C709_9GAMM</name>
<dbReference type="EMBL" id="AAOH01000002">
    <property type="protein sequence ID" value="EAR29763.1"/>
    <property type="molecule type" value="Genomic_DNA"/>
</dbReference>
<keyword evidence="2" id="KW-1185">Reference proteome</keyword>
<gene>
    <name evidence="1" type="ORF">PTD2_13124</name>
</gene>